<accession>A0A6C0QWD2</accession>
<dbReference type="EMBL" id="CP019655">
    <property type="protein sequence ID" value="AVF27198.1"/>
    <property type="molecule type" value="Genomic_DNA"/>
</dbReference>
<organism evidence="2 4">
    <name type="scientific">Paenibacillus larvae subsp. larvae</name>
    <dbReference type="NCBI Taxonomy" id="147375"/>
    <lineage>
        <taxon>Bacteria</taxon>
        <taxon>Bacillati</taxon>
        <taxon>Bacillota</taxon>
        <taxon>Bacilli</taxon>
        <taxon>Bacillales</taxon>
        <taxon>Paenibacillaceae</taxon>
        <taxon>Paenibacillus</taxon>
    </lineage>
</organism>
<sequence>MKMFGEEINNSYIRVALLTPPSKPMQPVSKTGSNSPSVV</sequence>
<evidence type="ECO:0000313" key="3">
    <source>
        <dbReference type="EMBL" id="QHZ52536.1"/>
    </source>
</evidence>
<dbReference type="EMBL" id="CP019717">
    <property type="protein sequence ID" value="QHZ52536.1"/>
    <property type="molecule type" value="Genomic_DNA"/>
</dbReference>
<dbReference type="Proteomes" id="UP000464330">
    <property type="component" value="Chromosome"/>
</dbReference>
<gene>
    <name evidence="2" type="ORF">ERICIII_03071</name>
    <name evidence="3" type="ORF">ERICV_03425</name>
</gene>
<dbReference type="AlphaFoldDB" id="A0A2L1U2V5"/>
<feature type="compositionally biased region" description="Polar residues" evidence="1">
    <location>
        <begin position="28"/>
        <end position="39"/>
    </location>
</feature>
<evidence type="ECO:0000256" key="1">
    <source>
        <dbReference type="SAM" id="MobiDB-lite"/>
    </source>
</evidence>
<proteinExistence type="predicted"/>
<feature type="region of interest" description="Disordered" evidence="1">
    <location>
        <begin position="20"/>
        <end position="39"/>
    </location>
</feature>
<name>A0A2L1U2V5_9BACL</name>
<accession>A0A2L1U2V5</accession>
<accession>A0A8B6WV44</accession>
<evidence type="ECO:0000313" key="2">
    <source>
        <dbReference type="EMBL" id="AVF27198.1"/>
    </source>
</evidence>
<evidence type="ECO:0000313" key="5">
    <source>
        <dbReference type="Proteomes" id="UP000464330"/>
    </source>
</evidence>
<reference evidence="2 5" key="2">
    <citation type="journal article" date="2020" name="Int. J. Med. Microbiol.">
        <title>Discovery of Paenibacillus larvae ERIC V: Phenotypic and genomic comparison to genotypes ERIC I-IV reveal different inventories of virulence factors which correlate with epidemiological prevalences of American Foulbrood.</title>
        <authorList>
            <person name="Beims H."/>
            <person name="Bunk B."/>
            <person name="Erler S."/>
            <person name="Mohr K.I."/>
            <person name="Sproer C."/>
            <person name="Pradella S."/>
            <person name="Gunther G."/>
            <person name="Rohde M."/>
            <person name="von der Ohe W."/>
            <person name="Steinert M."/>
        </authorList>
    </citation>
    <scope>NUCLEOTIDE SEQUENCE</scope>
    <source>
        <strain evidence="2">Eric_III</strain>
        <strain evidence="3">Eric_V</strain>
    </source>
</reference>
<evidence type="ECO:0000313" key="4">
    <source>
        <dbReference type="Proteomes" id="UP000239833"/>
    </source>
</evidence>
<dbReference type="Proteomes" id="UP000239833">
    <property type="component" value="Chromosome"/>
</dbReference>
<reference evidence="4" key="1">
    <citation type="submission" date="2017-02" db="EMBL/GenBank/DDBJ databases">
        <title>Delineation of Paenibacillus larvae strains originating from foulbrood outbreaks.</title>
        <authorList>
            <person name="Beims H."/>
            <person name="Bunk B."/>
            <person name="Sproeer C."/>
            <person name="Mohr K.I."/>
            <person name="Pradella S."/>
            <person name="Guenther G."/>
            <person name="Rohde M."/>
            <person name="von der Ohe W."/>
            <person name="Steinert M."/>
        </authorList>
    </citation>
    <scope>NUCLEOTIDE SEQUENCE [LARGE SCALE GENOMIC DNA]</scope>
    <source>
        <strain evidence="4">Eric_III</strain>
    </source>
</reference>
<protein>
    <submittedName>
        <fullName evidence="2">Uncharacterized protein</fullName>
    </submittedName>
</protein>